<keyword evidence="3" id="KW-0804">Transcription</keyword>
<dbReference type="PANTHER" id="PTHR47506:SF6">
    <property type="entry name" value="HTH-TYPE TRANSCRIPTIONAL REPRESSOR NEMR"/>
    <property type="match status" value="1"/>
</dbReference>
<organism evidence="6 7">
    <name type="scientific">Leucobacter weissii</name>
    <dbReference type="NCBI Taxonomy" id="1983706"/>
    <lineage>
        <taxon>Bacteria</taxon>
        <taxon>Bacillati</taxon>
        <taxon>Actinomycetota</taxon>
        <taxon>Actinomycetes</taxon>
        <taxon>Micrococcales</taxon>
        <taxon>Microbacteriaceae</taxon>
        <taxon>Leucobacter</taxon>
    </lineage>
</organism>
<protein>
    <submittedName>
        <fullName evidence="6">TetR family transcriptional regulator</fullName>
    </submittedName>
</protein>
<accession>A0A939MIT6</accession>
<keyword evidence="1" id="KW-0805">Transcription regulation</keyword>
<name>A0A939MIT6_9MICO</name>
<dbReference type="Gene3D" id="1.10.357.10">
    <property type="entry name" value="Tetracycline Repressor, domain 2"/>
    <property type="match status" value="1"/>
</dbReference>
<feature type="DNA-binding region" description="H-T-H motif" evidence="4">
    <location>
        <begin position="32"/>
        <end position="51"/>
    </location>
</feature>
<evidence type="ECO:0000256" key="4">
    <source>
        <dbReference type="PROSITE-ProRule" id="PRU00335"/>
    </source>
</evidence>
<dbReference type="Pfam" id="PF17937">
    <property type="entry name" value="TetR_C_28"/>
    <property type="match status" value="1"/>
</dbReference>
<evidence type="ECO:0000313" key="6">
    <source>
        <dbReference type="EMBL" id="MBO1901025.1"/>
    </source>
</evidence>
<dbReference type="GO" id="GO:0003677">
    <property type="term" value="F:DNA binding"/>
    <property type="evidence" value="ECO:0007669"/>
    <property type="project" value="UniProtKB-UniRule"/>
</dbReference>
<evidence type="ECO:0000256" key="3">
    <source>
        <dbReference type="ARBA" id="ARBA00023163"/>
    </source>
</evidence>
<dbReference type="AlphaFoldDB" id="A0A939MIT6"/>
<dbReference type="PANTHER" id="PTHR47506">
    <property type="entry name" value="TRANSCRIPTIONAL REGULATORY PROTEIN"/>
    <property type="match status" value="1"/>
</dbReference>
<dbReference type="InterPro" id="IPR041479">
    <property type="entry name" value="TetR_CgmR_C"/>
</dbReference>
<dbReference type="EMBL" id="JAGDYM010000004">
    <property type="protein sequence ID" value="MBO1901025.1"/>
    <property type="molecule type" value="Genomic_DNA"/>
</dbReference>
<evidence type="ECO:0000256" key="1">
    <source>
        <dbReference type="ARBA" id="ARBA00023015"/>
    </source>
</evidence>
<dbReference type="Pfam" id="PF00440">
    <property type="entry name" value="TetR_N"/>
    <property type="match status" value="1"/>
</dbReference>
<evidence type="ECO:0000313" key="7">
    <source>
        <dbReference type="Proteomes" id="UP000664382"/>
    </source>
</evidence>
<evidence type="ECO:0000259" key="5">
    <source>
        <dbReference type="PROSITE" id="PS50977"/>
    </source>
</evidence>
<comment type="caution">
    <text evidence="6">The sequence shown here is derived from an EMBL/GenBank/DDBJ whole genome shotgun (WGS) entry which is preliminary data.</text>
</comment>
<reference evidence="6" key="1">
    <citation type="submission" date="2021-03" db="EMBL/GenBank/DDBJ databases">
        <title>Leucobacter chromiisoli sp. nov., isolated from chromium-containing soil of chemical plant.</title>
        <authorList>
            <person name="Xu Z."/>
        </authorList>
    </citation>
    <scope>NUCLEOTIDE SEQUENCE</scope>
    <source>
        <strain evidence="6">S27</strain>
    </source>
</reference>
<keyword evidence="2 4" id="KW-0238">DNA-binding</keyword>
<dbReference type="PROSITE" id="PS50977">
    <property type="entry name" value="HTH_TETR_2"/>
    <property type="match status" value="1"/>
</dbReference>
<dbReference type="SUPFAM" id="SSF46689">
    <property type="entry name" value="Homeodomain-like"/>
    <property type="match status" value="1"/>
</dbReference>
<feature type="domain" description="HTH tetR-type" evidence="5">
    <location>
        <begin position="10"/>
        <end position="69"/>
    </location>
</feature>
<sequence>MGRTSGRTADETRRLALSAAARVIRQHGAAAPLDLIADEAGLSKGGVVYHFASKDQLLSALAQEQFDAFRAEVEAQLAHDDTGPGRLVRAYIRASLVPQDAEELRERFALITQLLTVPSVLELARQDDLRWSEDLERDGVPEPVRVLVLAAADGFGGAPLWATEHPERVRQRLQHDLIALVDRAIERR</sequence>
<keyword evidence="7" id="KW-1185">Reference proteome</keyword>
<dbReference type="Proteomes" id="UP000664382">
    <property type="component" value="Unassembled WGS sequence"/>
</dbReference>
<gene>
    <name evidence="6" type="ORF">J4H92_03555</name>
</gene>
<dbReference type="InterPro" id="IPR009057">
    <property type="entry name" value="Homeodomain-like_sf"/>
</dbReference>
<dbReference type="InterPro" id="IPR001647">
    <property type="entry name" value="HTH_TetR"/>
</dbReference>
<dbReference type="RefSeq" id="WP_208096066.1">
    <property type="nucleotide sequence ID" value="NZ_JAGDYM010000004.1"/>
</dbReference>
<proteinExistence type="predicted"/>
<evidence type="ECO:0000256" key="2">
    <source>
        <dbReference type="ARBA" id="ARBA00023125"/>
    </source>
</evidence>
<dbReference type="PRINTS" id="PR00455">
    <property type="entry name" value="HTHTETR"/>
</dbReference>